<keyword evidence="2" id="KW-0812">Transmembrane</keyword>
<feature type="transmembrane region" description="Helical" evidence="2">
    <location>
        <begin position="551"/>
        <end position="570"/>
    </location>
</feature>
<feature type="transmembrane region" description="Helical" evidence="2">
    <location>
        <begin position="153"/>
        <end position="170"/>
    </location>
</feature>
<reference evidence="5" key="1">
    <citation type="journal article" date="2019" name="Int. J. Syst. Evol. Microbiol.">
        <title>The Global Catalogue of Microorganisms (GCM) 10K type strain sequencing project: providing services to taxonomists for standard genome sequencing and annotation.</title>
        <authorList>
            <consortium name="The Broad Institute Genomics Platform"/>
            <consortium name="The Broad Institute Genome Sequencing Center for Infectious Disease"/>
            <person name="Wu L."/>
            <person name="Ma J."/>
        </authorList>
    </citation>
    <scope>NUCLEOTIDE SEQUENCE [LARGE SCALE GENOMIC DNA]</scope>
    <source>
        <strain evidence="5">CGMCC 4.7132</strain>
    </source>
</reference>
<sequence>MRAMRVIVAEALGVLTGFAFWPVFGGVSNAFVIAMAAVMAAAALTCAAALTLPRVPPVASTLTGAALVVVAAMVATGSGSGLVDGPWRLLTGAVPAEPSGPALAAVAVAAGWGTLAGGLLATHAARPLLPAAPPLACLLLALALGASGPPLPGWYALPVVALLVALLFAAQPDAPSPSALAGGVLTAVVAVAAGALLGPVAPVLGRSPADVRDLVSAPVLPRTGVSPLQQYPALRDGPRLLRVTGTASQPGSLLRMATLTRFDGSYWTVEGDFRRAGGTLPMGREPVGRRVTLTQRVNVEAGELDWLLTAGRATEVSVPGLGVDEITGDVAVPDNIPPPTRYSASSAITKATFEEILAATPTRASVPLTPAVPPQIGSFVRKAVSGWAPGPDQILALYRAFTKGGGFRYDQSAEAPAGHGYFHLLRLLRDRRGTSEQYASAYAVMVRHLGYEARVVMGLRPDYTGDAFVAEGRHVYAWVEVHFAGLGWVGVDPSPWRKTIGTRPDAPQTISKSTPLDDPLQDADASPPSAAPSPVEEDDVAAEPVGSVAPLLAPLVLAVVALLVAATPLAKAVRRARRRRSPSHRLSILGAWRETLDRLQEAGIPVRPAQTTGEIVAAAGLAGTLPTLAETVDRAVYAPEEPDPALSSDAWTAAARIQGEVRATMPPARRLGAVLDPRPLLR</sequence>
<dbReference type="Pfam" id="PF11992">
    <property type="entry name" value="TgpA_N"/>
    <property type="match status" value="1"/>
</dbReference>
<dbReference type="InterPro" id="IPR021878">
    <property type="entry name" value="TgpA_N"/>
</dbReference>
<feature type="domain" description="Transglutaminase-like" evidence="3">
    <location>
        <begin position="427"/>
        <end position="495"/>
    </location>
</feature>
<dbReference type="InterPro" id="IPR052901">
    <property type="entry name" value="Bact_TGase-like"/>
</dbReference>
<dbReference type="Pfam" id="PF01841">
    <property type="entry name" value="Transglut_core"/>
    <property type="match status" value="1"/>
</dbReference>
<protein>
    <submittedName>
        <fullName evidence="4">DUF4129 domain-containing transglutaminase family protein</fullName>
    </submittedName>
</protein>
<feature type="compositionally biased region" description="Low complexity" evidence="1">
    <location>
        <begin position="516"/>
        <end position="534"/>
    </location>
</feature>
<keyword evidence="5" id="KW-1185">Reference proteome</keyword>
<dbReference type="SMART" id="SM00460">
    <property type="entry name" value="TGc"/>
    <property type="match status" value="1"/>
</dbReference>
<keyword evidence="2" id="KW-0472">Membrane</keyword>
<dbReference type="PANTHER" id="PTHR42736">
    <property type="entry name" value="PROTEIN-GLUTAMINE GAMMA-GLUTAMYLTRANSFERASE"/>
    <property type="match status" value="1"/>
</dbReference>
<name>A0ABV9CIN3_9ACTN</name>
<evidence type="ECO:0000256" key="1">
    <source>
        <dbReference type="SAM" id="MobiDB-lite"/>
    </source>
</evidence>
<evidence type="ECO:0000313" key="4">
    <source>
        <dbReference type="EMBL" id="MFC4533079.1"/>
    </source>
</evidence>
<dbReference type="InterPro" id="IPR025403">
    <property type="entry name" value="TgpA-like_C"/>
</dbReference>
<feature type="transmembrane region" description="Helical" evidence="2">
    <location>
        <begin position="30"/>
        <end position="50"/>
    </location>
</feature>
<feature type="transmembrane region" description="Helical" evidence="2">
    <location>
        <begin position="128"/>
        <end position="147"/>
    </location>
</feature>
<dbReference type="Gene3D" id="3.10.620.30">
    <property type="match status" value="1"/>
</dbReference>
<dbReference type="InterPro" id="IPR002931">
    <property type="entry name" value="Transglutaminase-like"/>
</dbReference>
<feature type="transmembrane region" description="Helical" evidence="2">
    <location>
        <begin position="102"/>
        <end position="121"/>
    </location>
</feature>
<feature type="transmembrane region" description="Helical" evidence="2">
    <location>
        <begin position="7"/>
        <end position="24"/>
    </location>
</feature>
<dbReference type="RefSeq" id="WP_380842117.1">
    <property type="nucleotide sequence ID" value="NZ_JBHSFP010000013.1"/>
</dbReference>
<comment type="caution">
    <text evidence="4">The sequence shown here is derived from an EMBL/GenBank/DDBJ whole genome shotgun (WGS) entry which is preliminary data.</text>
</comment>
<evidence type="ECO:0000259" key="3">
    <source>
        <dbReference type="SMART" id="SM00460"/>
    </source>
</evidence>
<feature type="region of interest" description="Disordered" evidence="1">
    <location>
        <begin position="499"/>
        <end position="542"/>
    </location>
</feature>
<gene>
    <name evidence="4" type="ORF">ACFO60_20085</name>
</gene>
<evidence type="ECO:0000313" key="5">
    <source>
        <dbReference type="Proteomes" id="UP001596004"/>
    </source>
</evidence>
<dbReference type="EMBL" id="JBHSFP010000013">
    <property type="protein sequence ID" value="MFC4533079.1"/>
    <property type="molecule type" value="Genomic_DNA"/>
</dbReference>
<keyword evidence="2" id="KW-1133">Transmembrane helix</keyword>
<dbReference type="Pfam" id="PF13559">
    <property type="entry name" value="DUF4129"/>
    <property type="match status" value="1"/>
</dbReference>
<proteinExistence type="predicted"/>
<dbReference type="Proteomes" id="UP001596004">
    <property type="component" value="Unassembled WGS sequence"/>
</dbReference>
<evidence type="ECO:0000256" key="2">
    <source>
        <dbReference type="SAM" id="Phobius"/>
    </source>
</evidence>
<dbReference type="PANTHER" id="PTHR42736:SF1">
    <property type="entry name" value="PROTEIN-GLUTAMINE GAMMA-GLUTAMYLTRANSFERASE"/>
    <property type="match status" value="1"/>
</dbReference>
<feature type="transmembrane region" description="Helical" evidence="2">
    <location>
        <begin position="182"/>
        <end position="204"/>
    </location>
</feature>
<feature type="transmembrane region" description="Helical" evidence="2">
    <location>
        <begin position="62"/>
        <end position="82"/>
    </location>
</feature>
<dbReference type="InterPro" id="IPR038765">
    <property type="entry name" value="Papain-like_cys_pep_sf"/>
</dbReference>
<dbReference type="SUPFAM" id="SSF54001">
    <property type="entry name" value="Cysteine proteinases"/>
    <property type="match status" value="1"/>
</dbReference>
<accession>A0ABV9CIN3</accession>
<organism evidence="4 5">
    <name type="scientific">Sphaerisporangium dianthi</name>
    <dbReference type="NCBI Taxonomy" id="1436120"/>
    <lineage>
        <taxon>Bacteria</taxon>
        <taxon>Bacillati</taxon>
        <taxon>Actinomycetota</taxon>
        <taxon>Actinomycetes</taxon>
        <taxon>Streptosporangiales</taxon>
        <taxon>Streptosporangiaceae</taxon>
        <taxon>Sphaerisporangium</taxon>
    </lineage>
</organism>